<evidence type="ECO:0000259" key="3">
    <source>
        <dbReference type="PROSITE" id="PS51186"/>
    </source>
</evidence>
<accession>A0A9X5FC10</accession>
<dbReference type="InterPro" id="IPR000182">
    <property type="entry name" value="GNAT_dom"/>
</dbReference>
<dbReference type="PROSITE" id="PS51186">
    <property type="entry name" value="GNAT"/>
    <property type="match status" value="1"/>
</dbReference>
<organism evidence="4 5">
    <name type="scientific">Sanguibacter hominis ATCC BAA-789</name>
    <dbReference type="NCBI Taxonomy" id="1312740"/>
    <lineage>
        <taxon>Bacteria</taxon>
        <taxon>Bacillati</taxon>
        <taxon>Actinomycetota</taxon>
        <taxon>Actinomycetes</taxon>
        <taxon>Micrococcales</taxon>
        <taxon>Sanguibacteraceae</taxon>
        <taxon>Sanguibacter</taxon>
    </lineage>
</organism>
<evidence type="ECO:0000256" key="1">
    <source>
        <dbReference type="ARBA" id="ARBA00022679"/>
    </source>
</evidence>
<dbReference type="PANTHER" id="PTHR43877">
    <property type="entry name" value="AMINOALKYLPHOSPHONATE N-ACETYLTRANSFERASE-RELATED-RELATED"/>
    <property type="match status" value="1"/>
</dbReference>
<dbReference type="CDD" id="cd04301">
    <property type="entry name" value="NAT_SF"/>
    <property type="match status" value="1"/>
</dbReference>
<dbReference type="Pfam" id="PF00583">
    <property type="entry name" value="Acetyltransf_1"/>
    <property type="match status" value="1"/>
</dbReference>
<comment type="caution">
    <text evidence="4">The sequence shown here is derived from an EMBL/GenBank/DDBJ whole genome shotgun (WGS) entry which is preliminary data.</text>
</comment>
<name>A0A9X5FC10_9MICO</name>
<dbReference type="GO" id="GO:0016747">
    <property type="term" value="F:acyltransferase activity, transferring groups other than amino-acyl groups"/>
    <property type="evidence" value="ECO:0007669"/>
    <property type="project" value="InterPro"/>
</dbReference>
<evidence type="ECO:0000313" key="5">
    <source>
        <dbReference type="Proteomes" id="UP000774283"/>
    </source>
</evidence>
<protein>
    <submittedName>
        <fullName evidence="4">GNAT family N-acetyltransferase</fullName>
    </submittedName>
</protein>
<evidence type="ECO:0000256" key="2">
    <source>
        <dbReference type="ARBA" id="ARBA00023315"/>
    </source>
</evidence>
<dbReference type="EMBL" id="JAAXOW010000002">
    <property type="protein sequence ID" value="NKX93313.1"/>
    <property type="molecule type" value="Genomic_DNA"/>
</dbReference>
<keyword evidence="5" id="KW-1185">Reference proteome</keyword>
<keyword evidence="2" id="KW-0012">Acyltransferase</keyword>
<dbReference type="Proteomes" id="UP000774283">
    <property type="component" value="Unassembled WGS sequence"/>
</dbReference>
<dbReference type="PANTHER" id="PTHR43877:SF2">
    <property type="entry name" value="AMINOALKYLPHOSPHONATE N-ACETYLTRANSFERASE-RELATED"/>
    <property type="match status" value="1"/>
</dbReference>
<dbReference type="InterPro" id="IPR016181">
    <property type="entry name" value="Acyl_CoA_acyltransferase"/>
</dbReference>
<feature type="domain" description="N-acetyltransferase" evidence="3">
    <location>
        <begin position="4"/>
        <end position="145"/>
    </location>
</feature>
<reference evidence="4 5" key="1">
    <citation type="submission" date="2020-04" db="EMBL/GenBank/DDBJ databases">
        <title>MicrobeNet Type strains.</title>
        <authorList>
            <person name="Nicholson A.C."/>
        </authorList>
    </citation>
    <scope>NUCLEOTIDE SEQUENCE [LARGE SCALE GENOMIC DNA]</scope>
    <source>
        <strain evidence="4 5">ATCC BAA-789</strain>
    </source>
</reference>
<proteinExistence type="predicted"/>
<gene>
    <name evidence="4" type="ORF">HF995_08540</name>
</gene>
<dbReference type="AlphaFoldDB" id="A0A9X5FC10"/>
<dbReference type="InterPro" id="IPR050832">
    <property type="entry name" value="Bact_Acetyltransf"/>
</dbReference>
<evidence type="ECO:0000313" key="4">
    <source>
        <dbReference type="EMBL" id="NKX93313.1"/>
    </source>
</evidence>
<dbReference type="Gene3D" id="3.40.630.30">
    <property type="match status" value="1"/>
</dbReference>
<dbReference type="SUPFAM" id="SSF55729">
    <property type="entry name" value="Acyl-CoA N-acyltransferases (Nat)"/>
    <property type="match status" value="1"/>
</dbReference>
<keyword evidence="1" id="KW-0808">Transferase</keyword>
<sequence length="146" mass="16321">MAAEIVRSYMHDVASRYYGRPATPAEVDQALLDEPHDDLTVPTGVFLLAFQDDEPVGCAGARFIGDTAELTKVFTTPAARGSGLARQLIARLEQMFAGRGIVTVRLDTHSRLVEACAMYERLGYRRVEPFNDEPYSDRWYAKPVPR</sequence>